<comment type="caution">
    <text evidence="4">The sequence shown here is derived from an EMBL/GenBank/DDBJ whole genome shotgun (WGS) entry which is preliminary data.</text>
</comment>
<dbReference type="Proteomes" id="UP000553034">
    <property type="component" value="Unassembled WGS sequence"/>
</dbReference>
<evidence type="ECO:0000313" key="5">
    <source>
        <dbReference type="Proteomes" id="UP000553034"/>
    </source>
</evidence>
<evidence type="ECO:0000313" key="4">
    <source>
        <dbReference type="EMBL" id="MBB4119933.1"/>
    </source>
</evidence>
<organism evidence="4 5">
    <name type="scientific">Mesonia hippocampi</name>
    <dbReference type="NCBI Taxonomy" id="1628250"/>
    <lineage>
        <taxon>Bacteria</taxon>
        <taxon>Pseudomonadati</taxon>
        <taxon>Bacteroidota</taxon>
        <taxon>Flavobacteriia</taxon>
        <taxon>Flavobacteriales</taxon>
        <taxon>Flavobacteriaceae</taxon>
        <taxon>Mesonia</taxon>
    </lineage>
</organism>
<name>A0A840ETT9_9FLAO</name>
<reference evidence="4 5" key="1">
    <citation type="submission" date="2020-08" db="EMBL/GenBank/DDBJ databases">
        <title>Genomic Encyclopedia of Type Strains, Phase IV (KMG-IV): sequencing the most valuable type-strain genomes for metagenomic binning, comparative biology and taxonomic classification.</title>
        <authorList>
            <person name="Goeker M."/>
        </authorList>
    </citation>
    <scope>NUCLEOTIDE SEQUENCE [LARGE SCALE GENOMIC DNA]</scope>
    <source>
        <strain evidence="4 5">DSM 29568</strain>
    </source>
</reference>
<keyword evidence="5" id="KW-1185">Reference proteome</keyword>
<proteinExistence type="predicted"/>
<sequence length="241" mass="26428">MKKTILSLGVFLTTLLSANAQIDLLDKNGNVITDGQDFSFNTIDEHDAKLSFSIRNNTNQAIDVRGEVTAIQGSDGQLANFCIAECLPYVEVGFLVPEQGGLNIAANAISDDSSGGTYFLNMDNTSSYIKYTFKVYQIDALGLETGTPVHVNYIYDETLSTQEELVNETTVYPTVTRNNITVSVQEKVTASLYNIQGKLLTSYSLDQGENNIDISQQATGIYLLQLKNNNNAVITKKIVKQ</sequence>
<dbReference type="Pfam" id="PF18962">
    <property type="entry name" value="Por_Secre_tail"/>
    <property type="match status" value="1"/>
</dbReference>
<protein>
    <recommendedName>
        <fullName evidence="3">Secretion system C-terminal sorting domain-containing protein</fullName>
    </recommendedName>
</protein>
<keyword evidence="1 2" id="KW-0732">Signal</keyword>
<dbReference type="InterPro" id="IPR026444">
    <property type="entry name" value="Secre_tail"/>
</dbReference>
<gene>
    <name evidence="4" type="ORF">GGR32_002245</name>
</gene>
<evidence type="ECO:0000256" key="1">
    <source>
        <dbReference type="ARBA" id="ARBA00022729"/>
    </source>
</evidence>
<evidence type="ECO:0000256" key="2">
    <source>
        <dbReference type="SAM" id="SignalP"/>
    </source>
</evidence>
<feature type="signal peptide" evidence="2">
    <location>
        <begin position="1"/>
        <end position="20"/>
    </location>
</feature>
<accession>A0A840ETT9</accession>
<feature type="chain" id="PRO_5032878936" description="Secretion system C-terminal sorting domain-containing protein" evidence="2">
    <location>
        <begin position="21"/>
        <end position="241"/>
    </location>
</feature>
<dbReference type="RefSeq" id="WP_183478268.1">
    <property type="nucleotide sequence ID" value="NZ_JACIFO010000012.1"/>
</dbReference>
<dbReference type="AlphaFoldDB" id="A0A840ETT9"/>
<dbReference type="EMBL" id="JACIFO010000012">
    <property type="protein sequence ID" value="MBB4119933.1"/>
    <property type="molecule type" value="Genomic_DNA"/>
</dbReference>
<evidence type="ECO:0000259" key="3">
    <source>
        <dbReference type="Pfam" id="PF18962"/>
    </source>
</evidence>
<feature type="domain" description="Secretion system C-terminal sorting" evidence="3">
    <location>
        <begin position="171"/>
        <end position="239"/>
    </location>
</feature>
<dbReference type="NCBIfam" id="TIGR04183">
    <property type="entry name" value="Por_Secre_tail"/>
    <property type="match status" value="1"/>
</dbReference>